<keyword evidence="4 12" id="KW-0028">Amino-acid biosynthesis</keyword>
<comment type="catalytic activity">
    <reaction evidence="12">
        <text>(6R)-5,10-methylene-5,6,7,8-tetrahydrofolate + NADP(+) = (6R)-5,10-methenyltetrahydrofolate + NADPH</text>
        <dbReference type="Rhea" id="RHEA:22812"/>
        <dbReference type="ChEBI" id="CHEBI:15636"/>
        <dbReference type="ChEBI" id="CHEBI:57455"/>
        <dbReference type="ChEBI" id="CHEBI:57783"/>
        <dbReference type="ChEBI" id="CHEBI:58349"/>
        <dbReference type="EC" id="1.5.1.5"/>
    </reaction>
</comment>
<evidence type="ECO:0000256" key="12">
    <source>
        <dbReference type="HAMAP-Rule" id="MF_01576"/>
    </source>
</evidence>
<comment type="catalytic activity">
    <reaction evidence="12">
        <text>(6R)-5,10-methenyltetrahydrofolate + H2O = (6R)-10-formyltetrahydrofolate + H(+)</text>
        <dbReference type="Rhea" id="RHEA:23700"/>
        <dbReference type="ChEBI" id="CHEBI:15377"/>
        <dbReference type="ChEBI" id="CHEBI:15378"/>
        <dbReference type="ChEBI" id="CHEBI:57455"/>
        <dbReference type="ChEBI" id="CHEBI:195366"/>
        <dbReference type="EC" id="3.5.4.9"/>
    </reaction>
</comment>
<proteinExistence type="inferred from homology"/>
<comment type="function">
    <text evidence="12">Catalyzes the oxidation of 5,10-methylenetetrahydrofolate to 5,10-methenyltetrahydrofolate and then the hydrolysis of 5,10-methenyltetrahydrofolate to 10-formyltetrahydrofolate.</text>
</comment>
<dbReference type="CDD" id="cd01080">
    <property type="entry name" value="NAD_bind_m-THF_DH_Cyclohyd"/>
    <property type="match status" value="1"/>
</dbReference>
<evidence type="ECO:0000256" key="5">
    <source>
        <dbReference type="ARBA" id="ARBA00022755"/>
    </source>
</evidence>
<evidence type="ECO:0000259" key="13">
    <source>
        <dbReference type="Pfam" id="PF00763"/>
    </source>
</evidence>
<dbReference type="GO" id="GO:0009086">
    <property type="term" value="P:methionine biosynthetic process"/>
    <property type="evidence" value="ECO:0007669"/>
    <property type="project" value="UniProtKB-KW"/>
</dbReference>
<keyword evidence="11 12" id="KW-0511">Multifunctional enzyme</keyword>
<feature type="binding site" evidence="12">
    <location>
        <position position="232"/>
    </location>
    <ligand>
        <name>NADP(+)</name>
        <dbReference type="ChEBI" id="CHEBI:58349"/>
    </ligand>
</feature>
<dbReference type="GO" id="GO:0000105">
    <property type="term" value="P:L-histidine biosynthetic process"/>
    <property type="evidence" value="ECO:0007669"/>
    <property type="project" value="UniProtKB-KW"/>
</dbReference>
<evidence type="ECO:0000256" key="2">
    <source>
        <dbReference type="ARBA" id="ARBA00011738"/>
    </source>
</evidence>
<dbReference type="EC" id="1.5.1.5" evidence="12"/>
<dbReference type="SUPFAM" id="SSF51735">
    <property type="entry name" value="NAD(P)-binding Rossmann-fold domains"/>
    <property type="match status" value="1"/>
</dbReference>
<protein>
    <recommendedName>
        <fullName evidence="12">Bifunctional protein FolD</fullName>
    </recommendedName>
    <domain>
        <recommendedName>
            <fullName evidence="12">Methylenetetrahydrofolate dehydrogenase</fullName>
            <ecNumber evidence="12">1.5.1.5</ecNumber>
        </recommendedName>
    </domain>
    <domain>
        <recommendedName>
            <fullName evidence="12">Methenyltetrahydrofolate cyclohydrolase</fullName>
            <ecNumber evidence="12">3.5.4.9</ecNumber>
        </recommendedName>
    </domain>
</protein>
<dbReference type="EMBL" id="FOAJ01000026">
    <property type="protein sequence ID" value="SEM10147.1"/>
    <property type="molecule type" value="Genomic_DNA"/>
</dbReference>
<dbReference type="InterPro" id="IPR036291">
    <property type="entry name" value="NAD(P)-bd_dom_sf"/>
</dbReference>
<dbReference type="Gene3D" id="3.40.50.10860">
    <property type="entry name" value="Leucine Dehydrogenase, chain A, domain 1"/>
    <property type="match status" value="1"/>
</dbReference>
<dbReference type="InterPro" id="IPR020630">
    <property type="entry name" value="THF_DH/CycHdrlase_cat_dom"/>
</dbReference>
<dbReference type="NCBIfam" id="NF010783">
    <property type="entry name" value="PRK14186.1"/>
    <property type="match status" value="1"/>
</dbReference>
<dbReference type="GO" id="GO:0035999">
    <property type="term" value="P:tetrahydrofolate interconversion"/>
    <property type="evidence" value="ECO:0007669"/>
    <property type="project" value="UniProtKB-UniRule"/>
</dbReference>
<dbReference type="Gene3D" id="3.40.50.720">
    <property type="entry name" value="NAD(P)-binding Rossmann-like Domain"/>
    <property type="match status" value="1"/>
</dbReference>
<dbReference type="PANTHER" id="PTHR48099:SF5">
    <property type="entry name" value="C-1-TETRAHYDROFOLATE SYNTHASE, CYTOPLASMIC"/>
    <property type="match status" value="1"/>
</dbReference>
<dbReference type="FunFam" id="3.40.50.10860:FF:000005">
    <property type="entry name" value="C-1-tetrahydrofolate synthase, cytoplasmic, putative"/>
    <property type="match status" value="1"/>
</dbReference>
<evidence type="ECO:0000256" key="9">
    <source>
        <dbReference type="ARBA" id="ARBA00023102"/>
    </source>
</evidence>
<accession>A0A1H7VMW8</accession>
<dbReference type="EC" id="3.5.4.9" evidence="12"/>
<keyword evidence="9 12" id="KW-0368">Histidine biosynthesis</keyword>
<dbReference type="Proteomes" id="UP000199120">
    <property type="component" value="Unassembled WGS sequence"/>
</dbReference>
<dbReference type="InterPro" id="IPR020867">
    <property type="entry name" value="THF_DH/CycHdrlase_CS"/>
</dbReference>
<evidence type="ECO:0000256" key="4">
    <source>
        <dbReference type="ARBA" id="ARBA00022605"/>
    </source>
</evidence>
<evidence type="ECO:0000256" key="7">
    <source>
        <dbReference type="ARBA" id="ARBA00022857"/>
    </source>
</evidence>
<dbReference type="OrthoDB" id="9803580at2"/>
<dbReference type="InterPro" id="IPR046346">
    <property type="entry name" value="Aminoacid_DH-like_N_sf"/>
</dbReference>
<evidence type="ECO:0000256" key="8">
    <source>
        <dbReference type="ARBA" id="ARBA00023002"/>
    </source>
</evidence>
<evidence type="ECO:0000256" key="11">
    <source>
        <dbReference type="ARBA" id="ARBA00023268"/>
    </source>
</evidence>
<dbReference type="GO" id="GO:0004488">
    <property type="term" value="F:methylenetetrahydrofolate dehydrogenase (NADP+) activity"/>
    <property type="evidence" value="ECO:0007669"/>
    <property type="project" value="UniProtKB-UniRule"/>
</dbReference>
<keyword evidence="3 12" id="KW-0554">One-carbon metabolism</keyword>
<comment type="subunit">
    <text evidence="2 12">Homodimer.</text>
</comment>
<evidence type="ECO:0000259" key="14">
    <source>
        <dbReference type="Pfam" id="PF02882"/>
    </source>
</evidence>
<organism evidence="15 16">
    <name type="scientific">Paraburkholderia caballeronis</name>
    <dbReference type="NCBI Taxonomy" id="416943"/>
    <lineage>
        <taxon>Bacteria</taxon>
        <taxon>Pseudomonadati</taxon>
        <taxon>Pseudomonadota</taxon>
        <taxon>Betaproteobacteria</taxon>
        <taxon>Burkholderiales</taxon>
        <taxon>Burkholderiaceae</taxon>
        <taxon>Paraburkholderia</taxon>
    </lineage>
</organism>
<comment type="similarity">
    <text evidence="12">Belongs to the tetrahydrofolate dehydrogenase/cyclohydrolase family.</text>
</comment>
<evidence type="ECO:0000256" key="3">
    <source>
        <dbReference type="ARBA" id="ARBA00022563"/>
    </source>
</evidence>
<keyword evidence="16" id="KW-1185">Reference proteome</keyword>
<dbReference type="PROSITE" id="PS00767">
    <property type="entry name" value="THF_DHG_CYH_2"/>
    <property type="match status" value="1"/>
</dbReference>
<feature type="domain" description="Tetrahydrofolate dehydrogenase/cyclohydrolase catalytic" evidence="13">
    <location>
        <begin position="7"/>
        <end position="121"/>
    </location>
</feature>
<dbReference type="Pfam" id="PF02882">
    <property type="entry name" value="THF_DHG_CYH_C"/>
    <property type="match status" value="1"/>
</dbReference>
<dbReference type="InterPro" id="IPR000672">
    <property type="entry name" value="THF_DH/CycHdrlase"/>
</dbReference>
<dbReference type="PANTHER" id="PTHR48099">
    <property type="entry name" value="C-1-TETRAHYDROFOLATE SYNTHASE, CYTOPLASMIC-RELATED"/>
    <property type="match status" value="1"/>
</dbReference>
<keyword evidence="6 12" id="KW-0378">Hydrolase</keyword>
<evidence type="ECO:0000256" key="6">
    <source>
        <dbReference type="ARBA" id="ARBA00022801"/>
    </source>
</evidence>
<evidence type="ECO:0000313" key="15">
    <source>
        <dbReference type="EMBL" id="SEM10147.1"/>
    </source>
</evidence>
<gene>
    <name evidence="12" type="primary">folD</name>
    <name evidence="15" type="ORF">SAMN05192542_12612</name>
</gene>
<reference evidence="16" key="1">
    <citation type="submission" date="2016-10" db="EMBL/GenBank/DDBJ databases">
        <authorList>
            <person name="Varghese N."/>
            <person name="Submissions S."/>
        </authorList>
    </citation>
    <scope>NUCLEOTIDE SEQUENCE [LARGE SCALE GENOMIC DNA]</scope>
    <source>
        <strain evidence="16">LMG 26416</strain>
    </source>
</reference>
<dbReference type="Pfam" id="PF00763">
    <property type="entry name" value="THF_DHG_CYH"/>
    <property type="match status" value="1"/>
</dbReference>
<comment type="caution">
    <text evidence="12">Lacks conserved residue(s) required for the propagation of feature annotation.</text>
</comment>
<dbReference type="GO" id="GO:0004477">
    <property type="term" value="F:methenyltetrahydrofolate cyclohydrolase activity"/>
    <property type="evidence" value="ECO:0007669"/>
    <property type="project" value="UniProtKB-UniRule"/>
</dbReference>
<dbReference type="PRINTS" id="PR00085">
    <property type="entry name" value="THFDHDRGNASE"/>
</dbReference>
<dbReference type="STRING" id="416943.SAMN05445871_4324"/>
<name>A0A1H7VMW8_9BURK</name>
<dbReference type="RefSeq" id="WP_090548472.1">
    <property type="nucleotide sequence ID" value="NZ_FNSR01000002.1"/>
</dbReference>
<dbReference type="NCBIfam" id="NF010785">
    <property type="entry name" value="PRK14188.1"/>
    <property type="match status" value="1"/>
</dbReference>
<feature type="domain" description="Tetrahydrofolate dehydrogenase/cyclohydrolase NAD(P)-binding" evidence="14">
    <location>
        <begin position="140"/>
        <end position="285"/>
    </location>
</feature>
<dbReference type="HAMAP" id="MF_01576">
    <property type="entry name" value="THF_DHG_CYH"/>
    <property type="match status" value="1"/>
</dbReference>
<dbReference type="SUPFAM" id="SSF53223">
    <property type="entry name" value="Aminoacid dehydrogenase-like, N-terminal domain"/>
    <property type="match status" value="1"/>
</dbReference>
<sequence>MSAAQRIDGKAEAARVLDSLRDDVERLREQGCAPCLAVVLVGDDPASDVYVRNKVLRARETGIESVEHRLPANTSEDTLLTLIAALNADPAVHGILVQMPLPAGLDEHAVIDAIAPAKDVDGFHPANVGQLVLGDATLAPCTPNGCLHLLRQVAGDLSGKHAVVVGRSNIVGKPMAALLLQANCSVTVVHSRSTNAAALCRQADIVVAAVGRPRLLDAGWIKPGAIVIDVGINRIEIDGQPKLVGDVDFDSVAPVAGAITPVPGGVGPMTIAFLMKNTIAAAVRQQAMRDAIAA</sequence>
<keyword evidence="8 12" id="KW-0560">Oxidoreductase</keyword>
<keyword evidence="7 12" id="KW-0521">NADP</keyword>
<keyword evidence="5 12" id="KW-0658">Purine biosynthesis</keyword>
<evidence type="ECO:0000313" key="16">
    <source>
        <dbReference type="Proteomes" id="UP000199120"/>
    </source>
</evidence>
<dbReference type="AlphaFoldDB" id="A0A1H7VMW8"/>
<dbReference type="FunFam" id="3.40.50.720:FF:000006">
    <property type="entry name" value="Bifunctional protein FolD"/>
    <property type="match status" value="1"/>
</dbReference>
<feature type="binding site" evidence="12">
    <location>
        <begin position="166"/>
        <end position="168"/>
    </location>
    <ligand>
        <name>NADP(+)</name>
        <dbReference type="ChEBI" id="CHEBI:58349"/>
    </ligand>
</feature>
<dbReference type="InterPro" id="IPR020631">
    <property type="entry name" value="THF_DH/CycHdrlase_NAD-bd_dom"/>
</dbReference>
<dbReference type="UniPathway" id="UPA00193"/>
<dbReference type="GO" id="GO:0005829">
    <property type="term" value="C:cytosol"/>
    <property type="evidence" value="ECO:0007669"/>
    <property type="project" value="TreeGrafter"/>
</dbReference>
<comment type="pathway">
    <text evidence="1 12">One-carbon metabolism; tetrahydrofolate interconversion.</text>
</comment>
<evidence type="ECO:0000256" key="10">
    <source>
        <dbReference type="ARBA" id="ARBA00023167"/>
    </source>
</evidence>
<dbReference type="GO" id="GO:0006164">
    <property type="term" value="P:purine nucleotide biosynthetic process"/>
    <property type="evidence" value="ECO:0007669"/>
    <property type="project" value="UniProtKB-KW"/>
</dbReference>
<evidence type="ECO:0000256" key="1">
    <source>
        <dbReference type="ARBA" id="ARBA00004777"/>
    </source>
</evidence>
<keyword evidence="10 12" id="KW-0486">Methionine biosynthesis</keyword>